<reference evidence="2 3" key="1">
    <citation type="submission" date="2024-03" db="EMBL/GenBank/DDBJ databases">
        <title>Novel species of the genus Variovorax.</title>
        <authorList>
            <person name="Liu Q."/>
            <person name="Xin Y.-H."/>
        </authorList>
    </citation>
    <scope>NUCLEOTIDE SEQUENCE [LARGE SCALE GENOMIC DNA]</scope>
    <source>
        <strain evidence="2 3">KACC 18899</strain>
    </source>
</reference>
<comment type="caution">
    <text evidence="2">The sequence shown here is derived from an EMBL/GenBank/DDBJ whole genome shotgun (WGS) entry which is preliminary data.</text>
</comment>
<gene>
    <name evidence="2" type="ORF">WKW77_34640</name>
</gene>
<evidence type="ECO:0000256" key="1">
    <source>
        <dbReference type="SAM" id="MobiDB-lite"/>
    </source>
</evidence>
<evidence type="ECO:0000313" key="3">
    <source>
        <dbReference type="Proteomes" id="UP001365846"/>
    </source>
</evidence>
<sequence>MNVGEQLVSSYLRYIRKCDFIQTNLYTVDVQGEIDVVGINLREKKVYICEVAIHLTTGLQYVKDKRPNNVNKLVEKFTQDIAYARRYLADYSHEFMLWSHRQGQQGEPAVQPDRPFDRFPLDSSCSGPGRPDVQRD</sequence>
<feature type="region of interest" description="Disordered" evidence="1">
    <location>
        <begin position="104"/>
        <end position="136"/>
    </location>
</feature>
<accession>A0ABU8VRE3</accession>
<protein>
    <submittedName>
        <fullName evidence="2">Uncharacterized protein</fullName>
    </submittedName>
</protein>
<organism evidence="2 3">
    <name type="scientific">Variovorax ureilyticus</name>
    <dbReference type="NCBI Taxonomy" id="1836198"/>
    <lineage>
        <taxon>Bacteria</taxon>
        <taxon>Pseudomonadati</taxon>
        <taxon>Pseudomonadota</taxon>
        <taxon>Betaproteobacteria</taxon>
        <taxon>Burkholderiales</taxon>
        <taxon>Comamonadaceae</taxon>
        <taxon>Variovorax</taxon>
    </lineage>
</organism>
<proteinExistence type="predicted"/>
<dbReference type="EMBL" id="JBBKZU010000037">
    <property type="protein sequence ID" value="MEJ8816228.1"/>
    <property type="molecule type" value="Genomic_DNA"/>
</dbReference>
<keyword evidence="3" id="KW-1185">Reference proteome</keyword>
<evidence type="ECO:0000313" key="2">
    <source>
        <dbReference type="EMBL" id="MEJ8816228.1"/>
    </source>
</evidence>
<dbReference type="Proteomes" id="UP001365846">
    <property type="component" value="Unassembled WGS sequence"/>
</dbReference>
<dbReference type="RefSeq" id="WP_340361419.1">
    <property type="nucleotide sequence ID" value="NZ_JBBKZU010000037.1"/>
</dbReference>
<name>A0ABU8VRE3_9BURK</name>